<feature type="chain" id="PRO_5047394001" evidence="1">
    <location>
        <begin position="31"/>
        <end position="181"/>
    </location>
</feature>
<proteinExistence type="predicted"/>
<keyword evidence="1" id="KW-0732">Signal</keyword>
<dbReference type="PROSITE" id="PS00028">
    <property type="entry name" value="ZINC_FINGER_C2H2_1"/>
    <property type="match status" value="1"/>
</dbReference>
<dbReference type="GeneID" id="100373401"/>
<feature type="signal peptide" evidence="1">
    <location>
        <begin position="1"/>
        <end position="30"/>
    </location>
</feature>
<dbReference type="InterPro" id="IPR013087">
    <property type="entry name" value="Znf_C2H2_type"/>
</dbReference>
<feature type="domain" description="C2H2-type" evidence="2">
    <location>
        <begin position="39"/>
        <end position="62"/>
    </location>
</feature>
<dbReference type="Proteomes" id="UP000694865">
    <property type="component" value="Unplaced"/>
</dbReference>
<accession>A0ABM0LXK4</accession>
<sequence>MAGPWRCGICIVFLCLTLRELLNHINVSHASTPHFMINCGVDGCPRSYRKYHSFYKHIVSIHRDRYTENTPPEQIPHDTNPPVTQYVEDAVLSENDISDNEAITNDDDCSAPQTQVQPQDNKINLETCAAQFICGLKERNCLTQATTSDIVENTKTLIQSTVEKIKMEILQRAALQLEGNS</sequence>
<evidence type="ECO:0000259" key="2">
    <source>
        <dbReference type="PROSITE" id="PS00028"/>
    </source>
</evidence>
<protein>
    <submittedName>
        <fullName evidence="4">Uncharacterized protein LOC100373401</fullName>
    </submittedName>
</protein>
<gene>
    <name evidence="4" type="primary">LOC100373401</name>
</gene>
<name>A0ABM0LXK4_SACKO</name>
<evidence type="ECO:0000256" key="1">
    <source>
        <dbReference type="SAM" id="SignalP"/>
    </source>
</evidence>
<evidence type="ECO:0000313" key="3">
    <source>
        <dbReference type="Proteomes" id="UP000694865"/>
    </source>
</evidence>
<evidence type="ECO:0000313" key="4">
    <source>
        <dbReference type="RefSeq" id="XP_006812495.1"/>
    </source>
</evidence>
<dbReference type="SMART" id="SM00355">
    <property type="entry name" value="ZnF_C2H2"/>
    <property type="match status" value="2"/>
</dbReference>
<keyword evidence="3" id="KW-1185">Reference proteome</keyword>
<reference evidence="4" key="1">
    <citation type="submission" date="2025-08" db="UniProtKB">
        <authorList>
            <consortium name="RefSeq"/>
        </authorList>
    </citation>
    <scope>IDENTIFICATION</scope>
    <source>
        <tissue evidence="4">Testes</tissue>
    </source>
</reference>
<dbReference type="RefSeq" id="XP_006812495.1">
    <property type="nucleotide sequence ID" value="XM_006812432.1"/>
</dbReference>
<organism evidence="3 4">
    <name type="scientific">Saccoglossus kowalevskii</name>
    <name type="common">Acorn worm</name>
    <dbReference type="NCBI Taxonomy" id="10224"/>
    <lineage>
        <taxon>Eukaryota</taxon>
        <taxon>Metazoa</taxon>
        <taxon>Hemichordata</taxon>
        <taxon>Enteropneusta</taxon>
        <taxon>Harrimaniidae</taxon>
        <taxon>Saccoglossus</taxon>
    </lineage>
</organism>